<accession>A0A2R6A6C3</accession>
<feature type="transmembrane region" description="Helical" evidence="1">
    <location>
        <begin position="12"/>
        <end position="32"/>
    </location>
</feature>
<dbReference type="Proteomes" id="UP000240880">
    <property type="component" value="Unassembled WGS sequence"/>
</dbReference>
<name>A0A2R6A6C3_9ARCH</name>
<keyword evidence="1" id="KW-1133">Transmembrane helix</keyword>
<organism evidence="2 3">
    <name type="scientific">Candidatus Marsarchaeota G1 archaeon OSP_D</name>
    <dbReference type="NCBI Taxonomy" id="1978155"/>
    <lineage>
        <taxon>Archaea</taxon>
        <taxon>Candidatus Marsarchaeota</taxon>
        <taxon>Candidatus Marsarchaeota group 1</taxon>
    </lineage>
</organism>
<dbReference type="InterPro" id="IPR036259">
    <property type="entry name" value="MFS_trans_sf"/>
</dbReference>
<evidence type="ECO:0000313" key="3">
    <source>
        <dbReference type="Proteomes" id="UP000240880"/>
    </source>
</evidence>
<dbReference type="GO" id="GO:0022857">
    <property type="term" value="F:transmembrane transporter activity"/>
    <property type="evidence" value="ECO:0007669"/>
    <property type="project" value="InterPro"/>
</dbReference>
<keyword evidence="1" id="KW-0472">Membrane</keyword>
<protein>
    <submittedName>
        <fullName evidence="2">Uncharacterized protein</fullName>
    </submittedName>
</protein>
<comment type="caution">
    <text evidence="2">The sequence shown here is derived from an EMBL/GenBank/DDBJ whole genome shotgun (WGS) entry which is preliminary data.</text>
</comment>
<dbReference type="InterPro" id="IPR011701">
    <property type="entry name" value="MFS"/>
</dbReference>
<sequence length="86" mass="9505">MKQQDVVSTTFVLRTVNSLGWSATMPFFAIYLDVVRRLALGSIGVVYLASGFATFLSQILGGHLTDRFGAKRVMLTGYACSFIFHH</sequence>
<proteinExistence type="predicted"/>
<dbReference type="AlphaFoldDB" id="A0A2R6A6C3"/>
<gene>
    <name evidence="2" type="ORF">B9Q01_09615</name>
</gene>
<dbReference type="Gene3D" id="1.20.1250.20">
    <property type="entry name" value="MFS general substrate transporter like domains"/>
    <property type="match status" value="1"/>
</dbReference>
<dbReference type="SUPFAM" id="SSF103473">
    <property type="entry name" value="MFS general substrate transporter"/>
    <property type="match status" value="1"/>
</dbReference>
<feature type="transmembrane region" description="Helical" evidence="1">
    <location>
        <begin position="38"/>
        <end position="64"/>
    </location>
</feature>
<evidence type="ECO:0000256" key="1">
    <source>
        <dbReference type="SAM" id="Phobius"/>
    </source>
</evidence>
<evidence type="ECO:0000313" key="2">
    <source>
        <dbReference type="EMBL" id="PSN81878.1"/>
    </source>
</evidence>
<dbReference type="EMBL" id="NEXC01000125">
    <property type="protein sequence ID" value="PSN81878.1"/>
    <property type="molecule type" value="Genomic_DNA"/>
</dbReference>
<dbReference type="Pfam" id="PF07690">
    <property type="entry name" value="MFS_1"/>
    <property type="match status" value="1"/>
</dbReference>
<keyword evidence="1" id="KW-0812">Transmembrane</keyword>
<reference evidence="2 3" key="1">
    <citation type="submission" date="2017-04" db="EMBL/GenBank/DDBJ databases">
        <title>Novel microbial lineages endemic to geothermal iron-oxide mats fill important gaps in the evolutionary history of Archaea.</title>
        <authorList>
            <person name="Jay Z.J."/>
            <person name="Beam J.P."/>
            <person name="Dlakic M."/>
            <person name="Rusch D.B."/>
            <person name="Kozubal M.A."/>
            <person name="Inskeep W.P."/>
        </authorList>
    </citation>
    <scope>NUCLEOTIDE SEQUENCE [LARGE SCALE GENOMIC DNA]</scope>
    <source>
        <strain evidence="2">OSP_D</strain>
    </source>
</reference>